<reference evidence="11" key="1">
    <citation type="thesis" date="2020" institute="ProQuest LLC" country="789 East Eisenhower Parkway, Ann Arbor, MI, USA">
        <title>Comparative Genomics and Chromosome Evolution.</title>
        <authorList>
            <person name="Mudd A.B."/>
        </authorList>
    </citation>
    <scope>NUCLEOTIDE SEQUENCE</scope>
    <source>
        <strain evidence="11">Female2</strain>
        <tissue evidence="11">Blood</tissue>
    </source>
</reference>
<feature type="transmembrane region" description="Helical" evidence="9">
    <location>
        <begin position="169"/>
        <end position="187"/>
    </location>
</feature>
<evidence type="ECO:0000256" key="1">
    <source>
        <dbReference type="ARBA" id="ARBA00004651"/>
    </source>
</evidence>
<evidence type="ECO:0000256" key="8">
    <source>
        <dbReference type="ARBA" id="ARBA00023224"/>
    </source>
</evidence>
<dbReference type="PRINTS" id="PR00237">
    <property type="entry name" value="GPCRRHODOPSN"/>
</dbReference>
<dbReference type="GO" id="GO:0005886">
    <property type="term" value="C:plasma membrane"/>
    <property type="evidence" value="ECO:0007669"/>
    <property type="project" value="UniProtKB-SubCell"/>
</dbReference>
<dbReference type="Pfam" id="PF13853">
    <property type="entry name" value="7tm_4"/>
    <property type="match status" value="2"/>
</dbReference>
<dbReference type="GO" id="GO:0004930">
    <property type="term" value="F:G protein-coupled receptor activity"/>
    <property type="evidence" value="ECO:0007669"/>
    <property type="project" value="InterPro"/>
</dbReference>
<evidence type="ECO:0000256" key="6">
    <source>
        <dbReference type="ARBA" id="ARBA00022989"/>
    </source>
</evidence>
<evidence type="ECO:0000313" key="12">
    <source>
        <dbReference type="Proteomes" id="UP000812440"/>
    </source>
</evidence>
<organism evidence="11 12">
    <name type="scientific">Hymenochirus boettgeri</name>
    <name type="common">Congo dwarf clawed frog</name>
    <dbReference type="NCBI Taxonomy" id="247094"/>
    <lineage>
        <taxon>Eukaryota</taxon>
        <taxon>Metazoa</taxon>
        <taxon>Chordata</taxon>
        <taxon>Craniata</taxon>
        <taxon>Vertebrata</taxon>
        <taxon>Euteleostomi</taxon>
        <taxon>Amphibia</taxon>
        <taxon>Batrachia</taxon>
        <taxon>Anura</taxon>
        <taxon>Pipoidea</taxon>
        <taxon>Pipidae</taxon>
        <taxon>Pipinae</taxon>
        <taxon>Hymenochirus</taxon>
    </lineage>
</organism>
<feature type="domain" description="G-protein coupled receptors family 1 profile" evidence="10">
    <location>
        <begin position="84"/>
        <end position="185"/>
    </location>
</feature>
<keyword evidence="3" id="KW-0716">Sensory transduction</keyword>
<dbReference type="Gene3D" id="1.20.1070.10">
    <property type="entry name" value="Rhodopsin 7-helix transmembrane proteins"/>
    <property type="match status" value="2"/>
</dbReference>
<sequence length="201" mass="22089">QSHNPMYFFLRNLSFLELCSITATVPKALENIWSTPKPISFTGCAFQMFAFLAIAVCECVILLLTLVGLELPSADIPPVLSLVCASTLYVEISVFIACIMGAVIPFILIMCSYIRILSAILLTHSPEGRHKAMSTCGPHLVSVIIFYGTAMFVHLRLGSHGSTGNDRMVALFYCIIIPAINPLIYSFRNNDVKKAPKGHLH</sequence>
<evidence type="ECO:0000256" key="7">
    <source>
        <dbReference type="ARBA" id="ARBA00023136"/>
    </source>
</evidence>
<protein>
    <recommendedName>
        <fullName evidence="10">G-protein coupled receptors family 1 profile domain-containing protein</fullName>
    </recommendedName>
</protein>
<feature type="non-terminal residue" evidence="11">
    <location>
        <position position="201"/>
    </location>
</feature>
<evidence type="ECO:0000256" key="5">
    <source>
        <dbReference type="ARBA" id="ARBA00022725"/>
    </source>
</evidence>
<comment type="caution">
    <text evidence="11">The sequence shown here is derived from an EMBL/GenBank/DDBJ whole genome shotgun (WGS) entry which is preliminary data.</text>
</comment>
<evidence type="ECO:0000256" key="4">
    <source>
        <dbReference type="ARBA" id="ARBA00022692"/>
    </source>
</evidence>
<keyword evidence="2" id="KW-1003">Cell membrane</keyword>
<evidence type="ECO:0000313" key="11">
    <source>
        <dbReference type="EMBL" id="KAG8429911.1"/>
    </source>
</evidence>
<dbReference type="AlphaFoldDB" id="A0A8T2IH63"/>
<keyword evidence="8" id="KW-0807">Transducer</keyword>
<keyword evidence="5" id="KW-0552">Olfaction</keyword>
<evidence type="ECO:0000256" key="2">
    <source>
        <dbReference type="ARBA" id="ARBA00022475"/>
    </source>
</evidence>
<evidence type="ECO:0000256" key="9">
    <source>
        <dbReference type="SAM" id="Phobius"/>
    </source>
</evidence>
<dbReference type="PANTHER" id="PTHR26453">
    <property type="entry name" value="OLFACTORY RECEPTOR"/>
    <property type="match status" value="1"/>
</dbReference>
<keyword evidence="7 9" id="KW-0472">Membrane</keyword>
<feature type="transmembrane region" description="Helical" evidence="9">
    <location>
        <begin position="137"/>
        <end position="157"/>
    </location>
</feature>
<gene>
    <name evidence="11" type="ORF">GDO86_018865</name>
</gene>
<feature type="transmembrane region" description="Helical" evidence="9">
    <location>
        <begin position="89"/>
        <end position="116"/>
    </location>
</feature>
<dbReference type="InterPro" id="IPR000725">
    <property type="entry name" value="Olfact_rcpt"/>
</dbReference>
<evidence type="ECO:0000256" key="3">
    <source>
        <dbReference type="ARBA" id="ARBA00022606"/>
    </source>
</evidence>
<evidence type="ECO:0000259" key="10">
    <source>
        <dbReference type="PROSITE" id="PS50262"/>
    </source>
</evidence>
<dbReference type="InterPro" id="IPR000276">
    <property type="entry name" value="GPCR_Rhodpsn"/>
</dbReference>
<accession>A0A8T2IH63</accession>
<name>A0A8T2IH63_9PIPI</name>
<proteinExistence type="predicted"/>
<dbReference type="GO" id="GO:0004984">
    <property type="term" value="F:olfactory receptor activity"/>
    <property type="evidence" value="ECO:0007669"/>
    <property type="project" value="InterPro"/>
</dbReference>
<dbReference type="PROSITE" id="PS50262">
    <property type="entry name" value="G_PROTEIN_RECEP_F1_2"/>
    <property type="match status" value="1"/>
</dbReference>
<dbReference type="SUPFAM" id="SSF81321">
    <property type="entry name" value="Family A G protein-coupled receptor-like"/>
    <property type="match status" value="1"/>
</dbReference>
<dbReference type="InterPro" id="IPR017452">
    <property type="entry name" value="GPCR_Rhodpsn_7TM"/>
</dbReference>
<keyword evidence="6 9" id="KW-1133">Transmembrane helix</keyword>
<feature type="transmembrane region" description="Helical" evidence="9">
    <location>
        <begin position="46"/>
        <end position="69"/>
    </location>
</feature>
<dbReference type="OrthoDB" id="9902777at2759"/>
<keyword evidence="12" id="KW-1185">Reference proteome</keyword>
<dbReference type="EMBL" id="JAACNH010002032">
    <property type="protein sequence ID" value="KAG8429911.1"/>
    <property type="molecule type" value="Genomic_DNA"/>
</dbReference>
<keyword evidence="4 9" id="KW-0812">Transmembrane</keyword>
<comment type="subcellular location">
    <subcellularLocation>
        <location evidence="1">Cell membrane</location>
        <topology evidence="1">Multi-pass membrane protein</topology>
    </subcellularLocation>
</comment>
<dbReference type="Proteomes" id="UP000812440">
    <property type="component" value="Unassembled WGS sequence"/>
</dbReference>